<accession>A0A8J2QPS6</accession>
<dbReference type="EMBL" id="CAKASE010000049">
    <property type="protein sequence ID" value="CAG9563008.1"/>
    <property type="molecule type" value="Genomic_DNA"/>
</dbReference>
<dbReference type="AlphaFoldDB" id="A0A8J2QPS6"/>
<evidence type="ECO:0000313" key="2">
    <source>
        <dbReference type="Proteomes" id="UP000789524"/>
    </source>
</evidence>
<gene>
    <name evidence="1" type="ORF">DCHRY22_LOCUS4261</name>
</gene>
<dbReference type="Proteomes" id="UP000789524">
    <property type="component" value="Unassembled WGS sequence"/>
</dbReference>
<reference evidence="1" key="1">
    <citation type="submission" date="2021-09" db="EMBL/GenBank/DDBJ databases">
        <authorList>
            <person name="Martin H S."/>
        </authorList>
    </citation>
    <scope>NUCLEOTIDE SEQUENCE</scope>
</reference>
<protein>
    <submittedName>
        <fullName evidence="1">(African queen) hypothetical protein</fullName>
    </submittedName>
</protein>
<organism evidence="1 2">
    <name type="scientific">Danaus chrysippus</name>
    <name type="common">African queen</name>
    <dbReference type="NCBI Taxonomy" id="151541"/>
    <lineage>
        <taxon>Eukaryota</taxon>
        <taxon>Metazoa</taxon>
        <taxon>Ecdysozoa</taxon>
        <taxon>Arthropoda</taxon>
        <taxon>Hexapoda</taxon>
        <taxon>Insecta</taxon>
        <taxon>Pterygota</taxon>
        <taxon>Neoptera</taxon>
        <taxon>Endopterygota</taxon>
        <taxon>Lepidoptera</taxon>
        <taxon>Glossata</taxon>
        <taxon>Ditrysia</taxon>
        <taxon>Papilionoidea</taxon>
        <taxon>Nymphalidae</taxon>
        <taxon>Danainae</taxon>
        <taxon>Danaini</taxon>
        <taxon>Danaina</taxon>
        <taxon>Danaus</taxon>
        <taxon>Anosia</taxon>
    </lineage>
</organism>
<sequence length="91" mass="10019">MAFKTRISLVALCEGYLIIETVEWSVFLLAAFGTRFVRTIIKSSCAVSTITVIGVLPAVEWYECRVSSVECRVSSVGDTQRDRLLLASSPT</sequence>
<proteinExistence type="predicted"/>
<comment type="caution">
    <text evidence="1">The sequence shown here is derived from an EMBL/GenBank/DDBJ whole genome shotgun (WGS) entry which is preliminary data.</text>
</comment>
<evidence type="ECO:0000313" key="1">
    <source>
        <dbReference type="EMBL" id="CAG9563008.1"/>
    </source>
</evidence>
<keyword evidence="2" id="KW-1185">Reference proteome</keyword>
<name>A0A8J2QPS6_9NEOP</name>